<dbReference type="HOGENOM" id="CLU_2757491_0_0_1"/>
<evidence type="ECO:0000313" key="1">
    <source>
        <dbReference type="EMBL" id="CCD47461.1"/>
    </source>
</evidence>
<gene>
    <name evidence="1" type="ORF">BofuT4_uP006200.1</name>
</gene>
<dbReference type="InParanoid" id="G2Y471"/>
<protein>
    <submittedName>
        <fullName evidence="1">Uncharacterized protein</fullName>
    </submittedName>
</protein>
<reference evidence="2" key="1">
    <citation type="journal article" date="2011" name="PLoS Genet.">
        <title>Genomic analysis of the necrotrophic fungal pathogens Sclerotinia sclerotiorum and Botrytis cinerea.</title>
        <authorList>
            <person name="Amselem J."/>
            <person name="Cuomo C.A."/>
            <person name="van Kan J.A."/>
            <person name="Viaud M."/>
            <person name="Benito E.P."/>
            <person name="Couloux A."/>
            <person name="Coutinho P.M."/>
            <person name="de Vries R.P."/>
            <person name="Dyer P.S."/>
            <person name="Fillinger S."/>
            <person name="Fournier E."/>
            <person name="Gout L."/>
            <person name="Hahn M."/>
            <person name="Kohn L."/>
            <person name="Lapalu N."/>
            <person name="Plummer K.M."/>
            <person name="Pradier J.M."/>
            <person name="Quevillon E."/>
            <person name="Sharon A."/>
            <person name="Simon A."/>
            <person name="ten Have A."/>
            <person name="Tudzynski B."/>
            <person name="Tudzynski P."/>
            <person name="Wincker P."/>
            <person name="Andrew M."/>
            <person name="Anthouard V."/>
            <person name="Beever R.E."/>
            <person name="Beffa R."/>
            <person name="Benoit I."/>
            <person name="Bouzid O."/>
            <person name="Brault B."/>
            <person name="Chen Z."/>
            <person name="Choquer M."/>
            <person name="Collemare J."/>
            <person name="Cotton P."/>
            <person name="Danchin E.G."/>
            <person name="Da Silva C."/>
            <person name="Gautier A."/>
            <person name="Giraud C."/>
            <person name="Giraud T."/>
            <person name="Gonzalez C."/>
            <person name="Grossetete S."/>
            <person name="Guldener U."/>
            <person name="Henrissat B."/>
            <person name="Howlett B.J."/>
            <person name="Kodira C."/>
            <person name="Kretschmer M."/>
            <person name="Lappartient A."/>
            <person name="Leroch M."/>
            <person name="Levis C."/>
            <person name="Mauceli E."/>
            <person name="Neuveglise C."/>
            <person name="Oeser B."/>
            <person name="Pearson M."/>
            <person name="Poulain J."/>
            <person name="Poussereau N."/>
            <person name="Quesneville H."/>
            <person name="Rascle C."/>
            <person name="Schumacher J."/>
            <person name="Segurens B."/>
            <person name="Sexton A."/>
            <person name="Silva E."/>
            <person name="Sirven C."/>
            <person name="Soanes D.M."/>
            <person name="Talbot N.J."/>
            <person name="Templeton M."/>
            <person name="Yandava C."/>
            <person name="Yarden O."/>
            <person name="Zeng Q."/>
            <person name="Rollins J.A."/>
            <person name="Lebrun M.H."/>
            <person name="Dickman M."/>
        </authorList>
    </citation>
    <scope>NUCLEOTIDE SEQUENCE [LARGE SCALE GENOMIC DNA]</scope>
    <source>
        <strain evidence="2">T4</strain>
    </source>
</reference>
<proteinExistence type="predicted"/>
<sequence length="70" mass="7687">MFTSISEVLTTVLFYFCNGGDYPLLLPKRADGYSLIPKEASTTCILVPAKRPTSVIVANRAAFFFPICLP</sequence>
<dbReference type="AlphaFoldDB" id="G2Y471"/>
<name>G2Y471_BOTF4</name>
<accession>G2Y471</accession>
<dbReference type="EMBL" id="FQ790286">
    <property type="protein sequence ID" value="CCD47461.1"/>
    <property type="molecule type" value="Genomic_DNA"/>
</dbReference>
<dbReference type="Proteomes" id="UP000008177">
    <property type="component" value="Unplaced contigs"/>
</dbReference>
<organism evidence="1 2">
    <name type="scientific">Botryotinia fuckeliana (strain T4)</name>
    <name type="common">Noble rot fungus</name>
    <name type="synonym">Botrytis cinerea</name>
    <dbReference type="NCBI Taxonomy" id="999810"/>
    <lineage>
        <taxon>Eukaryota</taxon>
        <taxon>Fungi</taxon>
        <taxon>Dikarya</taxon>
        <taxon>Ascomycota</taxon>
        <taxon>Pezizomycotina</taxon>
        <taxon>Leotiomycetes</taxon>
        <taxon>Helotiales</taxon>
        <taxon>Sclerotiniaceae</taxon>
        <taxon>Botrytis</taxon>
    </lineage>
</organism>
<evidence type="ECO:0000313" key="2">
    <source>
        <dbReference type="Proteomes" id="UP000008177"/>
    </source>
</evidence>